<evidence type="ECO:0000259" key="7">
    <source>
        <dbReference type="Pfam" id="PF03813"/>
    </source>
</evidence>
<proteinExistence type="inferred from homology"/>
<name>A0AAD7UDJ4_9STRA</name>
<accession>A0AAD7UDJ4</accession>
<dbReference type="InterPro" id="IPR035369">
    <property type="entry name" value="Nrap_D4"/>
</dbReference>
<dbReference type="GO" id="GO:0034456">
    <property type="term" value="C:UTP-C complex"/>
    <property type="evidence" value="ECO:0007669"/>
    <property type="project" value="TreeGrafter"/>
</dbReference>
<feature type="domain" description="Nrap protein" evidence="12">
    <location>
        <begin position="983"/>
        <end position="1097"/>
    </location>
</feature>
<evidence type="ECO:0000256" key="2">
    <source>
        <dbReference type="ARBA" id="ARBA00006674"/>
    </source>
</evidence>
<evidence type="ECO:0000259" key="12">
    <source>
        <dbReference type="Pfam" id="PF17407"/>
    </source>
</evidence>
<dbReference type="GO" id="GO:0006364">
    <property type="term" value="P:rRNA processing"/>
    <property type="evidence" value="ECO:0007669"/>
    <property type="project" value="TreeGrafter"/>
</dbReference>
<feature type="domain" description="Nrap protein" evidence="9">
    <location>
        <begin position="398"/>
        <end position="555"/>
    </location>
</feature>
<gene>
    <name evidence="13" type="ORF">CTAYLR_004235</name>
</gene>
<feature type="region of interest" description="Disordered" evidence="6">
    <location>
        <begin position="1"/>
        <end position="29"/>
    </location>
</feature>
<dbReference type="Proteomes" id="UP001230188">
    <property type="component" value="Unassembled WGS sequence"/>
</dbReference>
<evidence type="ECO:0008006" key="15">
    <source>
        <dbReference type="Google" id="ProtNLM"/>
    </source>
</evidence>
<evidence type="ECO:0000256" key="1">
    <source>
        <dbReference type="ARBA" id="ARBA00004604"/>
    </source>
</evidence>
<protein>
    <recommendedName>
        <fullName evidence="15">U3 small nucleolar RNA-associated protein 22</fullName>
    </recommendedName>
</protein>
<keyword evidence="3 5" id="KW-0694">RNA-binding</keyword>
<dbReference type="InterPro" id="IPR005554">
    <property type="entry name" value="NOL6/Upt22"/>
</dbReference>
<keyword evidence="4 5" id="KW-0539">Nucleus</keyword>
<evidence type="ECO:0000256" key="4">
    <source>
        <dbReference type="ARBA" id="ARBA00023242"/>
    </source>
</evidence>
<evidence type="ECO:0000313" key="14">
    <source>
        <dbReference type="Proteomes" id="UP001230188"/>
    </source>
</evidence>
<dbReference type="Pfam" id="PF17407">
    <property type="entry name" value="Nrap_D6"/>
    <property type="match status" value="1"/>
</dbReference>
<dbReference type="InterPro" id="IPR035082">
    <property type="entry name" value="Nrap_D1"/>
</dbReference>
<dbReference type="EMBL" id="JAQMWT010000381">
    <property type="protein sequence ID" value="KAJ8602350.1"/>
    <property type="molecule type" value="Genomic_DNA"/>
</dbReference>
<feature type="domain" description="Nrap protein" evidence="10">
    <location>
        <begin position="599"/>
        <end position="721"/>
    </location>
</feature>
<evidence type="ECO:0000259" key="11">
    <source>
        <dbReference type="Pfam" id="PF17406"/>
    </source>
</evidence>
<evidence type="ECO:0000259" key="9">
    <source>
        <dbReference type="Pfam" id="PF17404"/>
    </source>
</evidence>
<dbReference type="Pfam" id="PF03813">
    <property type="entry name" value="Nrap"/>
    <property type="match status" value="1"/>
</dbReference>
<dbReference type="InterPro" id="IPR035370">
    <property type="entry name" value="Nrap_D5"/>
</dbReference>
<comment type="subcellular location">
    <subcellularLocation>
        <location evidence="1 5">Nucleus</location>
        <location evidence="1 5">Nucleolus</location>
    </subcellularLocation>
</comment>
<feature type="domain" description="Nrap protein" evidence="8">
    <location>
        <begin position="249"/>
        <end position="385"/>
    </location>
</feature>
<dbReference type="AlphaFoldDB" id="A0AAD7UDJ4"/>
<sequence length="1112" mass="120830">MRPSKKQRRRGPDLEEQAGLRSGFGGRRSLQSEVERVLRRSTPRYDSSWAKGVEELAREVRHVLMGASCIGGKTFDGVRERVCIARPAGKVVVPTDPPKSVSVVGSWLLRTCLEGSAALDVAIEVPGIVAKDYLNGRYFEKRGAYVAGAARVLREAGIEATLADLDGDARKPIVVARRDGSIVRVATRVDAATFASVAHKLGPKENCVRGPKGECEPATPRYNDAVLRECCADRHAKMLHGAMVEAPALGDAVVLGKAWLVRTGHAARVDGFSGFVMSMLVLHAHRTTKERRETAIELLRATLELIADWTGPVELALEGDEKEDIFGGGRGPPISAYADEVVFLDAAARVNMASRATRAALKELSSDAKVASRALRLDAPEGSFGMAFPRHPKPVWTMYDVVLRVPVFPLDFGGGKKEAWDAFPRPEALGEPLAEAVARRAAAVIARALEGRVRGVRFILESNSNLEEEVECPHVAVGARFLDDDDAVTRAALRGPEPESSSSSSSFRDFWGDKAQVRRFRDGAIVEAVVWEARDQATRRAIPERAARFALSRHLPSRCGDAARQTRPDRAALARATFQGHAATESEALCEVVDTSKPLAALEKLGAWLRETSLPVRVDAVSAASPELRGTAPFGLLERPDDDRCGLVTAIEAVVRFEASGAWAALAAENREAFRAATRALIARSASRLKQNDVRFVGVCSPGDSSVPHLRVLFSGLAFRLVPATPDRQPPTPTEPVRLDLPREPPAVRNLAFVHHALVRALAARYRALAPTTRLVARWLHAQGFSGHVSHEALEALVVAVFAAPKHANASEGVGCGDLPPAAPVAGFLRTLRLLWSRDWTTNPLFVDLRRAAADEDPPPYRRDDYPSVEVAAALPILVQYDDDDQSSSPALRFLRLDVAPELPALRLIQGAARETEAALGATLASSNVAPNERLVDEIFGRRGGAAVKRCFDARFSIRKDVVSRGALRVDDLAAATTARTNGPRACRLEKRYANLEDDKDVFSKRILLGDPVADFVDALRANYGHLALFFFNALEPSYVGIAWRPVKNKKPFHPTTSAYSQPDATDDDTNAAHFFVRPNFPEIIHDCARLGAHLVEATHYGSKPENASQPP</sequence>
<comment type="similarity">
    <text evidence="2 5">Belongs to the NRAP family.</text>
</comment>
<evidence type="ECO:0000256" key="6">
    <source>
        <dbReference type="SAM" id="MobiDB-lite"/>
    </source>
</evidence>
<dbReference type="Pfam" id="PF17403">
    <property type="entry name" value="Nrap_D2"/>
    <property type="match status" value="1"/>
</dbReference>
<dbReference type="GO" id="GO:0003723">
    <property type="term" value="F:RNA binding"/>
    <property type="evidence" value="ECO:0007669"/>
    <property type="project" value="UniProtKB-KW"/>
</dbReference>
<dbReference type="GO" id="GO:0032545">
    <property type="term" value="C:CURI complex"/>
    <property type="evidence" value="ECO:0007669"/>
    <property type="project" value="TreeGrafter"/>
</dbReference>
<dbReference type="GO" id="GO:0006409">
    <property type="term" value="P:tRNA export from nucleus"/>
    <property type="evidence" value="ECO:0007669"/>
    <property type="project" value="TreeGrafter"/>
</dbReference>
<evidence type="ECO:0000259" key="10">
    <source>
        <dbReference type="Pfam" id="PF17405"/>
    </source>
</evidence>
<dbReference type="GO" id="GO:0032040">
    <property type="term" value="C:small-subunit processome"/>
    <property type="evidence" value="ECO:0007669"/>
    <property type="project" value="TreeGrafter"/>
</dbReference>
<comment type="caution">
    <text evidence="13">The sequence shown here is derived from an EMBL/GenBank/DDBJ whole genome shotgun (WGS) entry which is preliminary data.</text>
</comment>
<reference evidence="13" key="1">
    <citation type="submission" date="2023-01" db="EMBL/GenBank/DDBJ databases">
        <title>Metagenome sequencing of chrysophaentin producing Chrysophaeum taylorii.</title>
        <authorList>
            <person name="Davison J."/>
            <person name="Bewley C."/>
        </authorList>
    </citation>
    <scope>NUCLEOTIDE SEQUENCE</scope>
    <source>
        <strain evidence="13">NIES-1699</strain>
    </source>
</reference>
<keyword evidence="14" id="KW-1185">Reference proteome</keyword>
<dbReference type="Pfam" id="PF17405">
    <property type="entry name" value="Nrap_D4"/>
    <property type="match status" value="1"/>
</dbReference>
<evidence type="ECO:0000256" key="5">
    <source>
        <dbReference type="RuleBase" id="RU364032"/>
    </source>
</evidence>
<dbReference type="Gene3D" id="3.30.70.3030">
    <property type="match status" value="1"/>
</dbReference>
<feature type="domain" description="Nrap protein" evidence="11">
    <location>
        <begin position="766"/>
        <end position="852"/>
    </location>
</feature>
<dbReference type="InterPro" id="IPR035367">
    <property type="entry name" value="Nrap_D2"/>
</dbReference>
<dbReference type="InterPro" id="IPR035371">
    <property type="entry name" value="Nrap_D6"/>
</dbReference>
<feature type="domain" description="Nrap protein" evidence="7">
    <location>
        <begin position="120"/>
        <end position="242"/>
    </location>
</feature>
<dbReference type="Pfam" id="PF17404">
    <property type="entry name" value="Nrap_D3"/>
    <property type="match status" value="1"/>
</dbReference>
<dbReference type="InterPro" id="IPR035368">
    <property type="entry name" value="Nrap_D3"/>
</dbReference>
<dbReference type="Gene3D" id="1.10.1410.10">
    <property type="match status" value="1"/>
</dbReference>
<organism evidence="13 14">
    <name type="scientific">Chrysophaeum taylorii</name>
    <dbReference type="NCBI Taxonomy" id="2483200"/>
    <lineage>
        <taxon>Eukaryota</taxon>
        <taxon>Sar</taxon>
        <taxon>Stramenopiles</taxon>
        <taxon>Ochrophyta</taxon>
        <taxon>Pelagophyceae</taxon>
        <taxon>Pelagomonadales</taxon>
        <taxon>Pelagomonadaceae</taxon>
        <taxon>Chrysophaeum</taxon>
    </lineage>
</organism>
<dbReference type="PANTHER" id="PTHR17972:SF0">
    <property type="entry name" value="NUCLEOLAR PROTEIN 6"/>
    <property type="match status" value="1"/>
</dbReference>
<evidence type="ECO:0000313" key="13">
    <source>
        <dbReference type="EMBL" id="KAJ8602350.1"/>
    </source>
</evidence>
<evidence type="ECO:0000256" key="3">
    <source>
        <dbReference type="ARBA" id="ARBA00022884"/>
    </source>
</evidence>
<dbReference type="PANTHER" id="PTHR17972">
    <property type="entry name" value="NUCLEOLAR RNA-ASSOCIATED PROTEIN"/>
    <property type="match status" value="1"/>
</dbReference>
<evidence type="ECO:0000259" key="8">
    <source>
        <dbReference type="Pfam" id="PF17403"/>
    </source>
</evidence>
<dbReference type="Pfam" id="PF17406">
    <property type="entry name" value="Nrap_D5"/>
    <property type="match status" value="1"/>
</dbReference>